<accession>A0A0F2LQM0</accession>
<comment type="caution">
    <text evidence="4">The sequence shown here is derived from an EMBL/GenBank/DDBJ whole genome shotgun (WGS) entry which is preliminary data.</text>
</comment>
<dbReference type="Gene3D" id="3.40.50.720">
    <property type="entry name" value="NAD(P)-binding Rossmann-like Domain"/>
    <property type="match status" value="1"/>
</dbReference>
<dbReference type="PANTHER" id="PTHR43618:SF8">
    <property type="entry name" value="7ALPHA-HYDROXYSTEROID DEHYDROGENASE"/>
    <property type="match status" value="1"/>
</dbReference>
<dbReference type="Pfam" id="PF00106">
    <property type="entry name" value="adh_short"/>
    <property type="match status" value="1"/>
</dbReference>
<reference evidence="4 5" key="1">
    <citation type="journal article" date="2014" name="BMC Genomics">
        <title>Comparative genomics of the major fungal agents of human and animal Sporotrichosis: Sporothrix schenckii and Sporothrix brasiliensis.</title>
        <authorList>
            <person name="Teixeira M.M."/>
            <person name="de Almeida L.G."/>
            <person name="Kubitschek-Barreira P."/>
            <person name="Alves F.L."/>
            <person name="Kioshima E.S."/>
            <person name="Abadio A.K."/>
            <person name="Fernandes L."/>
            <person name="Derengowski L.S."/>
            <person name="Ferreira K.S."/>
            <person name="Souza R.C."/>
            <person name="Ruiz J.C."/>
            <person name="de Andrade N.C."/>
            <person name="Paes H.C."/>
            <person name="Nicola A.M."/>
            <person name="Albuquerque P."/>
            <person name="Gerber A.L."/>
            <person name="Martins V.P."/>
            <person name="Peconick L.D."/>
            <person name="Neto A.V."/>
            <person name="Chaucanez C.B."/>
            <person name="Silva P.A."/>
            <person name="Cunha O.L."/>
            <person name="de Oliveira F.F."/>
            <person name="dos Santos T.C."/>
            <person name="Barros A.L."/>
            <person name="Soares M.A."/>
            <person name="de Oliveira L.M."/>
            <person name="Marini M.M."/>
            <person name="Villalobos-Duno H."/>
            <person name="Cunha M.M."/>
            <person name="de Hoog S."/>
            <person name="da Silveira J.F."/>
            <person name="Henrissat B."/>
            <person name="Nino-Vega G.A."/>
            <person name="Cisalpino P.S."/>
            <person name="Mora-Montes H.M."/>
            <person name="Almeida S.R."/>
            <person name="Stajich J.E."/>
            <person name="Lopes-Bezerra L.M."/>
            <person name="Vasconcelos A.T."/>
            <person name="Felipe M.S."/>
        </authorList>
    </citation>
    <scope>NUCLEOTIDE SEQUENCE [LARGE SCALE GENOMIC DNA]</scope>
    <source>
        <strain evidence="4 5">1099-18</strain>
    </source>
</reference>
<gene>
    <name evidence="4" type="ORF">SPSK_00051</name>
</gene>
<dbReference type="PANTHER" id="PTHR43618">
    <property type="entry name" value="7-ALPHA-HYDROXYSTEROID DEHYDROGENASE"/>
    <property type="match status" value="1"/>
</dbReference>
<dbReference type="GO" id="GO:0016491">
    <property type="term" value="F:oxidoreductase activity"/>
    <property type="evidence" value="ECO:0007669"/>
    <property type="project" value="UniProtKB-KW"/>
</dbReference>
<dbReference type="Proteomes" id="UP000033710">
    <property type="component" value="Unassembled WGS sequence"/>
</dbReference>
<dbReference type="RefSeq" id="XP_016582498.1">
    <property type="nucleotide sequence ID" value="XM_016727032.1"/>
</dbReference>
<dbReference type="InterPro" id="IPR002347">
    <property type="entry name" value="SDR_fam"/>
</dbReference>
<dbReference type="AlphaFoldDB" id="A0A0F2LQM0"/>
<dbReference type="GeneID" id="27662309"/>
<sequence>MAAHKDFDLSSLANMDTAPATFTMVSHNSTYGAIDPARPELAQAGQTVLITGGGTNIGKAIATAFTTAHAKTVIIVSRNKAVLDAAVEELKSYATSIVSPTTFLSRSVDVSKDDEVVGLWDWLAAEDISIDILVLNAAYFAEAKLLHNLGIESLWREFEVNVKGPLHFAEKFQKQKDFFKSPKALLHVTTGAIHMLKNPIVAARPSYPLTKSTATFAIMQIADAYKPDQLQVLNFHPGMLYGDGWRAFGITEDMLPFDSLDLPGSFAVWAASKEAHFLHGRYVAANWDVDELRTGDFKKHLEENPDYLRLAIVGVRETGRAY</sequence>
<evidence type="ECO:0000256" key="1">
    <source>
        <dbReference type="ARBA" id="ARBA00006484"/>
    </source>
</evidence>
<dbReference type="InterPro" id="IPR036291">
    <property type="entry name" value="NAD(P)-bd_dom_sf"/>
</dbReference>
<dbReference type="EMBL" id="AXCR01000014">
    <property type="protein sequence ID" value="KJR79822.1"/>
    <property type="molecule type" value="Genomic_DNA"/>
</dbReference>
<comment type="similarity">
    <text evidence="1">Belongs to the short-chain dehydrogenases/reductases (SDR) family.</text>
</comment>
<dbReference type="OrthoDB" id="1933717at2759"/>
<protein>
    <submittedName>
        <fullName evidence="4">NADP(+)-dependent dehydrogenase</fullName>
    </submittedName>
</protein>
<dbReference type="KEGG" id="ssck:SPSK_00051"/>
<evidence type="ECO:0000256" key="3">
    <source>
        <dbReference type="ARBA" id="ARBA00023002"/>
    </source>
</evidence>
<dbReference type="VEuPathDB" id="FungiDB:SPSK_00051"/>
<evidence type="ECO:0000256" key="2">
    <source>
        <dbReference type="ARBA" id="ARBA00022857"/>
    </source>
</evidence>
<dbReference type="SUPFAM" id="SSF51735">
    <property type="entry name" value="NAD(P)-binding Rossmann-fold domains"/>
    <property type="match status" value="1"/>
</dbReference>
<evidence type="ECO:0000313" key="4">
    <source>
        <dbReference type="EMBL" id="KJR79822.1"/>
    </source>
</evidence>
<name>A0A0F2LQM0_SPOSC</name>
<organism evidence="4 5">
    <name type="scientific">Sporothrix schenckii 1099-18</name>
    <dbReference type="NCBI Taxonomy" id="1397361"/>
    <lineage>
        <taxon>Eukaryota</taxon>
        <taxon>Fungi</taxon>
        <taxon>Dikarya</taxon>
        <taxon>Ascomycota</taxon>
        <taxon>Pezizomycotina</taxon>
        <taxon>Sordariomycetes</taxon>
        <taxon>Sordariomycetidae</taxon>
        <taxon>Ophiostomatales</taxon>
        <taxon>Ophiostomataceae</taxon>
        <taxon>Sporothrix</taxon>
    </lineage>
</organism>
<reference evidence="4 5" key="2">
    <citation type="journal article" date="2015" name="Eukaryot. Cell">
        <title>Asexual propagation of a virulent clone complex in a human and feline outbreak of sporotrichosis.</title>
        <authorList>
            <person name="Teixeira Mde M."/>
            <person name="Rodrigues A.M."/>
            <person name="Tsui C.K."/>
            <person name="de Almeida L.G."/>
            <person name="Van Diepeningen A.D."/>
            <person name="van den Ende B.G."/>
            <person name="Fernandes G.F."/>
            <person name="Kano R."/>
            <person name="Hamelin R.C."/>
            <person name="Lopes-Bezerra L.M."/>
            <person name="Vasconcelos A.T."/>
            <person name="de Hoog S."/>
            <person name="de Camargo Z.P."/>
            <person name="Felipe M.S."/>
        </authorList>
    </citation>
    <scope>NUCLEOTIDE SEQUENCE [LARGE SCALE GENOMIC DNA]</scope>
    <source>
        <strain evidence="4 5">1099-18</strain>
    </source>
</reference>
<keyword evidence="2" id="KW-0521">NADP</keyword>
<evidence type="ECO:0000313" key="5">
    <source>
        <dbReference type="Proteomes" id="UP000033710"/>
    </source>
</evidence>
<keyword evidence="3" id="KW-0560">Oxidoreductase</keyword>
<proteinExistence type="inferred from homology"/>
<dbReference type="InterPro" id="IPR052178">
    <property type="entry name" value="Sec_Metab_Biosynth_SDR"/>
</dbReference>